<dbReference type="EMBL" id="JACJHZ010000046">
    <property type="protein sequence ID" value="MBA9024050.1"/>
    <property type="molecule type" value="Genomic_DNA"/>
</dbReference>
<dbReference type="Pfam" id="PF11994">
    <property type="entry name" value="DUF3489"/>
    <property type="match status" value="1"/>
</dbReference>
<reference evidence="2 3" key="1">
    <citation type="submission" date="2020-08" db="EMBL/GenBank/DDBJ databases">
        <title>Genomic Encyclopedia of Type Strains, Phase IV (KMG-IV): sequencing the most valuable type-strain genomes for metagenomic binning, comparative biology and taxonomic classification.</title>
        <authorList>
            <person name="Goeker M."/>
        </authorList>
    </citation>
    <scope>NUCLEOTIDE SEQUENCE [LARGE SCALE GENOMIC DNA]</scope>
    <source>
        <strain evidence="2 3">DSM 17455</strain>
    </source>
</reference>
<protein>
    <recommendedName>
        <fullName evidence="4">DUF3489 domain-containing protein</fullName>
    </recommendedName>
</protein>
<name>A0ABR6CGB2_9HYPH</name>
<evidence type="ECO:0000313" key="3">
    <source>
        <dbReference type="Proteomes" id="UP000587524"/>
    </source>
</evidence>
<feature type="region of interest" description="Disordered" evidence="1">
    <location>
        <begin position="27"/>
        <end position="76"/>
    </location>
</feature>
<keyword evidence="3" id="KW-1185">Reference proteome</keyword>
<dbReference type="Proteomes" id="UP000587524">
    <property type="component" value="Unassembled WGS sequence"/>
</dbReference>
<feature type="compositionally biased region" description="Low complexity" evidence="1">
    <location>
        <begin position="30"/>
        <end position="48"/>
    </location>
</feature>
<dbReference type="RefSeq" id="WP_246341055.1">
    <property type="nucleotide sequence ID" value="NZ_JACJHY010000046.1"/>
</dbReference>
<accession>A0ABR6CGB2</accession>
<organism evidence="2 3">
    <name type="scientific">Aminobacter ciceronei</name>
    <dbReference type="NCBI Taxonomy" id="150723"/>
    <lineage>
        <taxon>Bacteria</taxon>
        <taxon>Pseudomonadati</taxon>
        <taxon>Pseudomonadota</taxon>
        <taxon>Alphaproteobacteria</taxon>
        <taxon>Hyphomicrobiales</taxon>
        <taxon>Phyllobacteriaceae</taxon>
        <taxon>Aminobacter</taxon>
    </lineage>
</organism>
<evidence type="ECO:0008006" key="4">
    <source>
        <dbReference type="Google" id="ProtNLM"/>
    </source>
</evidence>
<gene>
    <name evidence="2" type="ORF">HNQ97_006085</name>
</gene>
<evidence type="ECO:0000256" key="1">
    <source>
        <dbReference type="SAM" id="MobiDB-lite"/>
    </source>
</evidence>
<sequence>MAISKTSTSDAVEFKRAEAASDVMMGEAGAGAASDPGAAAKPAPKSKAQVVRGKTMPKGAPTSETSVTKVKKTRPTETKAEMVLKKLRLTKGATLHQLIDATGWQAHSVRGFLSGTVKKKLGLNLISETSKDGLRRYRINDAAAVV</sequence>
<proteinExistence type="predicted"/>
<comment type="caution">
    <text evidence="2">The sequence shown here is derived from an EMBL/GenBank/DDBJ whole genome shotgun (WGS) entry which is preliminary data.</text>
</comment>
<evidence type="ECO:0000313" key="2">
    <source>
        <dbReference type="EMBL" id="MBA9024050.1"/>
    </source>
</evidence>
<dbReference type="InterPro" id="IPR021880">
    <property type="entry name" value="DUF3489"/>
</dbReference>